<accession>A0A432W9I5</accession>
<dbReference type="RefSeq" id="WP_126803597.1">
    <property type="nucleotide sequence ID" value="NZ_PIPL01000001.1"/>
</dbReference>
<feature type="transmembrane region" description="Helical" evidence="1">
    <location>
        <begin position="21"/>
        <end position="40"/>
    </location>
</feature>
<reference evidence="2 3" key="1">
    <citation type="journal article" date="2011" name="Front. Microbiol.">
        <title>Genomic signatures of strain selection and enhancement in Bacillus atrophaeus var. globigii, a historical biowarfare simulant.</title>
        <authorList>
            <person name="Gibbons H.S."/>
            <person name="Broomall S.M."/>
            <person name="McNew L.A."/>
            <person name="Daligault H."/>
            <person name="Chapman C."/>
            <person name="Bruce D."/>
            <person name="Karavis M."/>
            <person name="Krepps M."/>
            <person name="McGregor P.A."/>
            <person name="Hong C."/>
            <person name="Park K.H."/>
            <person name="Akmal A."/>
            <person name="Feldman A."/>
            <person name="Lin J.S."/>
            <person name="Chang W.E."/>
            <person name="Higgs B.W."/>
            <person name="Demirev P."/>
            <person name="Lindquist J."/>
            <person name="Liem A."/>
            <person name="Fochler E."/>
            <person name="Read T.D."/>
            <person name="Tapia R."/>
            <person name="Johnson S."/>
            <person name="Bishop-Lilly K.A."/>
            <person name="Detter C."/>
            <person name="Han C."/>
            <person name="Sozhamannan S."/>
            <person name="Rosenzweig C.N."/>
            <person name="Skowronski E.W."/>
        </authorList>
    </citation>
    <scope>NUCLEOTIDE SEQUENCE [LARGE SCALE GENOMIC DNA]</scope>
    <source>
        <strain evidence="2 3">MLST1</strain>
    </source>
</reference>
<dbReference type="EMBL" id="PIPL01000001">
    <property type="protein sequence ID" value="RUO26784.1"/>
    <property type="molecule type" value="Genomic_DNA"/>
</dbReference>
<evidence type="ECO:0000313" key="2">
    <source>
        <dbReference type="EMBL" id="RUO26784.1"/>
    </source>
</evidence>
<name>A0A432W9I5_9GAMM</name>
<evidence type="ECO:0000313" key="3">
    <source>
        <dbReference type="Proteomes" id="UP000288293"/>
    </source>
</evidence>
<dbReference type="InterPro" id="IPR036249">
    <property type="entry name" value="Thioredoxin-like_sf"/>
</dbReference>
<dbReference type="AlphaFoldDB" id="A0A432W9I5"/>
<proteinExistence type="predicted"/>
<keyword evidence="1" id="KW-0472">Membrane</keyword>
<comment type="caution">
    <text evidence="2">The sequence shown here is derived from an EMBL/GenBank/DDBJ whole genome shotgun (WGS) entry which is preliminary data.</text>
</comment>
<keyword evidence="1" id="KW-0812">Transmembrane</keyword>
<gene>
    <name evidence="2" type="ORF">CWE09_08845</name>
</gene>
<protein>
    <recommendedName>
        <fullName evidence="4">Cytochrome oxidase assembly protein</fullName>
    </recommendedName>
</protein>
<keyword evidence="1" id="KW-1133">Transmembrane helix</keyword>
<organism evidence="2 3">
    <name type="scientific">Aliidiomarina minuta</name>
    <dbReference type="NCBI Taxonomy" id="880057"/>
    <lineage>
        <taxon>Bacteria</taxon>
        <taxon>Pseudomonadati</taxon>
        <taxon>Pseudomonadota</taxon>
        <taxon>Gammaproteobacteria</taxon>
        <taxon>Alteromonadales</taxon>
        <taxon>Idiomarinaceae</taxon>
        <taxon>Aliidiomarina</taxon>
    </lineage>
</organism>
<evidence type="ECO:0000256" key="1">
    <source>
        <dbReference type="SAM" id="Phobius"/>
    </source>
</evidence>
<sequence>MKATKELSPEQLVQRRKNRRLFIGIFLCFAIPLVGAKIILDMGWYNPGVTNKGELVDPPVELSQQDNEQLPDTWRLAFAMTENCDLVCENSLYVINQTHLALGRERSRVTPVAIQQQEEVSNLPELSPDSQMQYLTLTNAHQQLAEIEPSSMFIIDPNGFVVMYYVVSQDREQAIQQGRDMLDDLKKLLKMSRVG</sequence>
<dbReference type="SUPFAM" id="SSF52833">
    <property type="entry name" value="Thioredoxin-like"/>
    <property type="match status" value="1"/>
</dbReference>
<keyword evidence="3" id="KW-1185">Reference proteome</keyword>
<evidence type="ECO:0008006" key="4">
    <source>
        <dbReference type="Google" id="ProtNLM"/>
    </source>
</evidence>
<dbReference type="Proteomes" id="UP000288293">
    <property type="component" value="Unassembled WGS sequence"/>
</dbReference>
<dbReference type="OrthoDB" id="9785445at2"/>